<dbReference type="Gene3D" id="1.10.418.10">
    <property type="entry name" value="Calponin-like domain"/>
    <property type="match status" value="1"/>
</dbReference>
<dbReference type="Proteomes" id="UP000515154">
    <property type="component" value="Linkage group LG13"/>
</dbReference>
<dbReference type="RefSeq" id="XP_029644078.1">
    <property type="nucleotide sequence ID" value="XM_029788218.2"/>
</dbReference>
<feature type="coiled-coil region" evidence="7">
    <location>
        <begin position="189"/>
        <end position="368"/>
    </location>
</feature>
<keyword evidence="4" id="KW-0493">Microtubule</keyword>
<gene>
    <name evidence="11" type="primary">LOC115218417</name>
</gene>
<dbReference type="GO" id="GO:0051959">
    <property type="term" value="F:dynein light intermediate chain binding"/>
    <property type="evidence" value="ECO:0007669"/>
    <property type="project" value="TreeGrafter"/>
</dbReference>
<dbReference type="Pfam" id="PF19047">
    <property type="entry name" value="HOOK_N"/>
    <property type="match status" value="1"/>
</dbReference>
<dbReference type="GO" id="GO:0031122">
    <property type="term" value="P:cytoplasmic microtubule organization"/>
    <property type="evidence" value="ECO:0007669"/>
    <property type="project" value="InterPro"/>
</dbReference>
<keyword evidence="3" id="KW-0963">Cytoplasm</keyword>
<protein>
    <submittedName>
        <fullName evidence="11">Protein Hook homolog 3 isoform X1</fullName>
    </submittedName>
</protein>
<dbReference type="PANTHER" id="PTHR18947:SF39">
    <property type="entry name" value="PROTEIN HOOK"/>
    <property type="match status" value="1"/>
</dbReference>
<dbReference type="PROSITE" id="PS50021">
    <property type="entry name" value="CH"/>
    <property type="match status" value="1"/>
</dbReference>
<evidence type="ECO:0000313" key="10">
    <source>
        <dbReference type="Proteomes" id="UP000515154"/>
    </source>
</evidence>
<feature type="domain" description="Calponin-homology (CH)" evidence="9">
    <location>
        <begin position="4"/>
        <end position="120"/>
    </location>
</feature>
<feature type="coiled-coil region" evidence="7">
    <location>
        <begin position="558"/>
        <end position="681"/>
    </location>
</feature>
<reference evidence="11" key="1">
    <citation type="submission" date="2025-08" db="UniProtKB">
        <authorList>
            <consortium name="RefSeq"/>
        </authorList>
    </citation>
    <scope>IDENTIFICATION</scope>
</reference>
<keyword evidence="6" id="KW-0206">Cytoskeleton</keyword>
<evidence type="ECO:0000256" key="3">
    <source>
        <dbReference type="ARBA" id="ARBA00022490"/>
    </source>
</evidence>
<dbReference type="GO" id="GO:0008017">
    <property type="term" value="F:microtubule binding"/>
    <property type="evidence" value="ECO:0007669"/>
    <property type="project" value="InterPro"/>
</dbReference>
<keyword evidence="5 7" id="KW-0175">Coiled coil</keyword>
<dbReference type="GO" id="GO:0030705">
    <property type="term" value="P:cytoskeleton-dependent intracellular transport"/>
    <property type="evidence" value="ECO:0007669"/>
    <property type="project" value="InterPro"/>
</dbReference>
<comment type="similarity">
    <text evidence="2">Belongs to the hook family.</text>
</comment>
<dbReference type="Pfam" id="PF05622">
    <property type="entry name" value="HOOK"/>
    <property type="match status" value="1"/>
</dbReference>
<evidence type="ECO:0000259" key="9">
    <source>
        <dbReference type="PROSITE" id="PS50021"/>
    </source>
</evidence>
<feature type="region of interest" description="Disordered" evidence="8">
    <location>
        <begin position="701"/>
        <end position="723"/>
    </location>
</feature>
<dbReference type="GO" id="GO:0005737">
    <property type="term" value="C:cytoplasm"/>
    <property type="evidence" value="ECO:0007669"/>
    <property type="project" value="TreeGrafter"/>
</dbReference>
<evidence type="ECO:0000256" key="4">
    <source>
        <dbReference type="ARBA" id="ARBA00022701"/>
    </source>
</evidence>
<dbReference type="CDD" id="cd22222">
    <property type="entry name" value="HkD_Hook"/>
    <property type="match status" value="1"/>
</dbReference>
<dbReference type="FunFam" id="1.10.418.10:FF:000024">
    <property type="entry name" value="Hook homolog 3 (Drosophila)"/>
    <property type="match status" value="1"/>
</dbReference>
<dbReference type="InterPro" id="IPR008636">
    <property type="entry name" value="Hook_C"/>
</dbReference>
<keyword evidence="10" id="KW-1185">Reference proteome</keyword>
<dbReference type="PANTHER" id="PTHR18947">
    <property type="entry name" value="HOOK PROTEINS"/>
    <property type="match status" value="1"/>
</dbReference>
<sequence>MDRTYSYSMLIKWLDTFNIEAPYHNTEELSTGIAMSQILNKIDPKFFHDQWLMSMYSDPGNNRKQRTANLQKILNRVQEFFSSLPNLRNRGFPLPDINAIAETSSMKELVSFLQLILVCAMYCEENTHIHQIMEMEESVQQVVMQLLKEVVNEDGTSSMNDSFSAISDLSKYYSQNFDPEDNVDGSYQLGRADDQLRRTLDELRNVKEANEELTKRCHFLDEQMTSLQDEKITLSSEVDRLSERLNQAENLDDPGTPAGRRCQQLQRQTERLQEEVLKLESARDNCIARLDIMTEEFRDLQQKNIELNQQAEEARSLKDEVDELRYLASQQARNETLIQSYKRKFEEMGELRNKVNELHESNNKHIEEKIAMETELRKFTQQKSQLDLMVSQITKLENDLAYQTQRADKNEVDYRMAKNKLTNLQKEKEKLENERDAMKEVIEEDQERSCTLQTLTSLEHQEKFVGSLFTETEMLSIPLNIKEKLMRLAIENRDLKSSQSGDDEQSEMLRKMLDESNTKRNELEADLRLSRQKNLEQQALLEELQVSQTTADVTSTELTELKKVISEQKRHIQSVEAEVSEKKHQIEELDRQRSLDAEQIHRLQEQLNKKDDELKKMEEMYRRYLQKAKAVFKSLDIKQNPASGPEVQALRNQLDEKQKLIDHLEKDYEKSKVMREEEEKLIITAWYNLSRQLQRRAVDEKLSHNNSGQSFLTKQRQVHGRRI</sequence>
<dbReference type="InterPro" id="IPR043936">
    <property type="entry name" value="HOOK_N"/>
</dbReference>
<evidence type="ECO:0000256" key="6">
    <source>
        <dbReference type="ARBA" id="ARBA00023212"/>
    </source>
</evidence>
<dbReference type="SUPFAM" id="SSF116907">
    <property type="entry name" value="Hook domain"/>
    <property type="match status" value="1"/>
</dbReference>
<comment type="subcellular location">
    <subcellularLocation>
        <location evidence="1">Cytoplasm</location>
        <location evidence="1">Cytoskeleton</location>
    </subcellularLocation>
</comment>
<organism evidence="10 11">
    <name type="scientific">Octopus sinensis</name>
    <name type="common">East Asian common octopus</name>
    <dbReference type="NCBI Taxonomy" id="2607531"/>
    <lineage>
        <taxon>Eukaryota</taxon>
        <taxon>Metazoa</taxon>
        <taxon>Spiralia</taxon>
        <taxon>Lophotrochozoa</taxon>
        <taxon>Mollusca</taxon>
        <taxon>Cephalopoda</taxon>
        <taxon>Coleoidea</taxon>
        <taxon>Octopodiformes</taxon>
        <taxon>Octopoda</taxon>
        <taxon>Incirrata</taxon>
        <taxon>Octopodidae</taxon>
        <taxon>Octopus</taxon>
    </lineage>
</organism>
<evidence type="ECO:0000256" key="2">
    <source>
        <dbReference type="ARBA" id="ARBA00006946"/>
    </source>
</evidence>
<evidence type="ECO:0000256" key="8">
    <source>
        <dbReference type="SAM" id="MobiDB-lite"/>
    </source>
</evidence>
<evidence type="ECO:0000256" key="5">
    <source>
        <dbReference type="ARBA" id="ARBA00023054"/>
    </source>
</evidence>
<accession>A0A6P7T057</accession>
<evidence type="ECO:0000256" key="1">
    <source>
        <dbReference type="ARBA" id="ARBA00004245"/>
    </source>
</evidence>
<evidence type="ECO:0000313" key="11">
    <source>
        <dbReference type="RefSeq" id="XP_029644078.1"/>
    </source>
</evidence>
<dbReference type="InterPro" id="IPR036872">
    <property type="entry name" value="CH_dom_sf"/>
</dbReference>
<feature type="coiled-coil region" evidence="7">
    <location>
        <begin position="506"/>
        <end position="533"/>
    </location>
</feature>
<name>A0A6P7T057_9MOLL</name>
<dbReference type="KEGG" id="osn:115218417"/>
<feature type="coiled-coil region" evidence="7">
    <location>
        <begin position="407"/>
        <end position="448"/>
    </location>
</feature>
<evidence type="ECO:0000256" key="7">
    <source>
        <dbReference type="SAM" id="Coils"/>
    </source>
</evidence>
<dbReference type="GO" id="GO:0005813">
    <property type="term" value="C:centrosome"/>
    <property type="evidence" value="ECO:0007669"/>
    <property type="project" value="TreeGrafter"/>
</dbReference>
<dbReference type="AlphaFoldDB" id="A0A6P7T057"/>
<dbReference type="InterPro" id="IPR001715">
    <property type="entry name" value="CH_dom"/>
</dbReference>
<feature type="compositionally biased region" description="Polar residues" evidence="8">
    <location>
        <begin position="704"/>
        <end position="715"/>
    </location>
</feature>
<dbReference type="GO" id="GO:0005874">
    <property type="term" value="C:microtubule"/>
    <property type="evidence" value="ECO:0007669"/>
    <property type="project" value="UniProtKB-KW"/>
</dbReference>
<proteinExistence type="inferred from homology"/>